<organism evidence="1 2">
    <name type="scientific">Vaccinium darrowii</name>
    <dbReference type="NCBI Taxonomy" id="229202"/>
    <lineage>
        <taxon>Eukaryota</taxon>
        <taxon>Viridiplantae</taxon>
        <taxon>Streptophyta</taxon>
        <taxon>Embryophyta</taxon>
        <taxon>Tracheophyta</taxon>
        <taxon>Spermatophyta</taxon>
        <taxon>Magnoliopsida</taxon>
        <taxon>eudicotyledons</taxon>
        <taxon>Gunneridae</taxon>
        <taxon>Pentapetalae</taxon>
        <taxon>asterids</taxon>
        <taxon>Ericales</taxon>
        <taxon>Ericaceae</taxon>
        <taxon>Vaccinioideae</taxon>
        <taxon>Vaccinieae</taxon>
        <taxon>Vaccinium</taxon>
    </lineage>
</organism>
<dbReference type="EMBL" id="CM037154">
    <property type="protein sequence ID" value="KAH7860698.1"/>
    <property type="molecule type" value="Genomic_DNA"/>
</dbReference>
<keyword evidence="2" id="KW-1185">Reference proteome</keyword>
<gene>
    <name evidence="1" type="ORF">Vadar_016943</name>
</gene>
<comment type="caution">
    <text evidence="1">The sequence shown here is derived from an EMBL/GenBank/DDBJ whole genome shotgun (WGS) entry which is preliminary data.</text>
</comment>
<reference evidence="1 2" key="1">
    <citation type="journal article" date="2021" name="Hortic Res">
        <title>High-quality reference genome and annotation aids understanding of berry development for evergreen blueberry (Vaccinium darrowii).</title>
        <authorList>
            <person name="Yu J."/>
            <person name="Hulse-Kemp A.M."/>
            <person name="Babiker E."/>
            <person name="Staton M."/>
        </authorList>
    </citation>
    <scope>NUCLEOTIDE SEQUENCE [LARGE SCALE GENOMIC DNA]</scope>
    <source>
        <strain evidence="2">cv. NJ 8807/NJ 8810</strain>
        <tissue evidence="1">Young leaf</tissue>
    </source>
</reference>
<dbReference type="Proteomes" id="UP000828048">
    <property type="component" value="Chromosome 4"/>
</dbReference>
<name>A0ACB7Z450_9ERIC</name>
<sequence length="220" mass="24755">MSKQVCPMKDVTIERKRYTIEAMVVEKSMPQTTSKIAKPYQRIVLQDAEGTIFAEDIAILSNTLKMFQTYSISNATVDTLDVQHRFVDHCFQLKISARTPIQAKLVDGLTSRTLKFDFTPIADIRAIEDVDTKIDMLFAILEVGPKKPAGNSMVVDLHIIDQGYLVCPFIYPLIVSYANFSNVIVSNRVKFEVEIKDPTGQISAAMFAEEAEEFYKITSA</sequence>
<evidence type="ECO:0000313" key="1">
    <source>
        <dbReference type="EMBL" id="KAH7860698.1"/>
    </source>
</evidence>
<accession>A0ACB7Z450</accession>
<evidence type="ECO:0000313" key="2">
    <source>
        <dbReference type="Proteomes" id="UP000828048"/>
    </source>
</evidence>
<proteinExistence type="predicted"/>
<protein>
    <submittedName>
        <fullName evidence="1">Uncharacterized protein</fullName>
    </submittedName>
</protein>